<comment type="catalytic activity">
    <reaction evidence="17 19">
        <text>L-threonyl-[protein] + ATP = O-phospho-L-threonyl-[protein] + ADP + H(+)</text>
        <dbReference type="Rhea" id="RHEA:46608"/>
        <dbReference type="Rhea" id="RHEA-COMP:11060"/>
        <dbReference type="Rhea" id="RHEA-COMP:11605"/>
        <dbReference type="ChEBI" id="CHEBI:15378"/>
        <dbReference type="ChEBI" id="CHEBI:30013"/>
        <dbReference type="ChEBI" id="CHEBI:30616"/>
        <dbReference type="ChEBI" id="CHEBI:61977"/>
        <dbReference type="ChEBI" id="CHEBI:456216"/>
        <dbReference type="EC" id="2.7.11.1"/>
    </reaction>
</comment>
<dbReference type="GO" id="GO:0005524">
    <property type="term" value="F:ATP binding"/>
    <property type="evidence" value="ECO:0007669"/>
    <property type="project" value="UniProtKB-KW"/>
</dbReference>
<feature type="domain" description="EGF-like" evidence="24">
    <location>
        <begin position="282"/>
        <end position="318"/>
    </location>
</feature>
<evidence type="ECO:0000256" key="17">
    <source>
        <dbReference type="ARBA" id="ARBA00047899"/>
    </source>
</evidence>
<protein>
    <recommendedName>
        <fullName evidence="19">Receptor-like serine/threonine-protein kinase</fullName>
        <ecNumber evidence="19">2.7.11.1</ecNumber>
    </recommendedName>
</protein>
<evidence type="ECO:0000256" key="7">
    <source>
        <dbReference type="ARBA" id="ARBA00022729"/>
    </source>
</evidence>
<evidence type="ECO:0000256" key="4">
    <source>
        <dbReference type="ARBA" id="ARBA00022553"/>
    </source>
</evidence>
<evidence type="ECO:0000259" key="25">
    <source>
        <dbReference type="PROSITE" id="PS50927"/>
    </source>
</evidence>
<dbReference type="FunFam" id="3.30.200.20:FF:000330">
    <property type="entry name" value="G-type lectin S-receptor-like serine/threonine-protein kinase At4g03230"/>
    <property type="match status" value="1"/>
</dbReference>
<evidence type="ECO:0000256" key="3">
    <source>
        <dbReference type="ARBA" id="ARBA00022527"/>
    </source>
</evidence>
<gene>
    <name evidence="27" type="ORF">KK1_037130</name>
</gene>
<dbReference type="CDD" id="cd14066">
    <property type="entry name" value="STKc_IRAK"/>
    <property type="match status" value="1"/>
</dbReference>
<dbReference type="OrthoDB" id="785331at2759"/>
<dbReference type="InterPro" id="IPR000742">
    <property type="entry name" value="EGF"/>
</dbReference>
<dbReference type="CDD" id="cd00028">
    <property type="entry name" value="B_lectin"/>
    <property type="match status" value="1"/>
</dbReference>
<keyword evidence="10 19" id="KW-0418">Kinase</keyword>
<feature type="signal peptide" evidence="22">
    <location>
        <begin position="1"/>
        <end position="22"/>
    </location>
</feature>
<evidence type="ECO:0000313" key="28">
    <source>
        <dbReference type="Proteomes" id="UP000075243"/>
    </source>
</evidence>
<dbReference type="SUPFAM" id="SSF56112">
    <property type="entry name" value="Protein kinase-like (PK-like)"/>
    <property type="match status" value="1"/>
</dbReference>
<evidence type="ECO:0000256" key="8">
    <source>
        <dbReference type="ARBA" id="ARBA00022734"/>
    </source>
</evidence>
<organism evidence="27 28">
    <name type="scientific">Cajanus cajan</name>
    <name type="common">Pigeon pea</name>
    <name type="synonym">Cajanus indicus</name>
    <dbReference type="NCBI Taxonomy" id="3821"/>
    <lineage>
        <taxon>Eukaryota</taxon>
        <taxon>Viridiplantae</taxon>
        <taxon>Streptophyta</taxon>
        <taxon>Embryophyta</taxon>
        <taxon>Tracheophyta</taxon>
        <taxon>Spermatophyta</taxon>
        <taxon>Magnoliopsida</taxon>
        <taxon>eudicotyledons</taxon>
        <taxon>Gunneridae</taxon>
        <taxon>Pentapetalae</taxon>
        <taxon>rosids</taxon>
        <taxon>fabids</taxon>
        <taxon>Fabales</taxon>
        <taxon>Fabaceae</taxon>
        <taxon>Papilionoideae</taxon>
        <taxon>50 kb inversion clade</taxon>
        <taxon>NPAAA clade</taxon>
        <taxon>indigoferoid/millettioid clade</taxon>
        <taxon>Phaseoleae</taxon>
        <taxon>Cajanus</taxon>
    </lineage>
</organism>
<dbReference type="Pfam" id="PF00069">
    <property type="entry name" value="Pkinase"/>
    <property type="match status" value="1"/>
</dbReference>
<comment type="subcellular location">
    <subcellularLocation>
        <location evidence="1">Cell membrane</location>
        <topology evidence="1">Single-pass type I membrane protein</topology>
    </subcellularLocation>
</comment>
<dbReference type="PROSITE" id="PS00108">
    <property type="entry name" value="PROTEIN_KINASE_ST"/>
    <property type="match status" value="1"/>
</dbReference>
<keyword evidence="20" id="KW-0245">EGF-like domain</keyword>
<keyword evidence="15 27" id="KW-0675">Receptor</keyword>
<dbReference type="FunFam" id="2.90.10.10:FF:000009">
    <property type="entry name" value="Receptor-like serine/threonine-protein kinase SD1-8"/>
    <property type="match status" value="1"/>
</dbReference>
<evidence type="ECO:0000256" key="9">
    <source>
        <dbReference type="ARBA" id="ARBA00022741"/>
    </source>
</evidence>
<dbReference type="Gramene" id="C.cajan_38319.t">
    <property type="protein sequence ID" value="C.cajan_38319.t"/>
    <property type="gene ID" value="C.cajan_38319"/>
</dbReference>
<dbReference type="InterPro" id="IPR024171">
    <property type="entry name" value="SRK-like_kinase"/>
</dbReference>
<dbReference type="OMA" id="CEKESND"/>
<evidence type="ECO:0000256" key="2">
    <source>
        <dbReference type="ARBA" id="ARBA00022475"/>
    </source>
</evidence>
<dbReference type="SMART" id="SM00220">
    <property type="entry name" value="S_TKc"/>
    <property type="match status" value="1"/>
</dbReference>
<keyword evidence="16" id="KW-0325">Glycoprotein</keyword>
<evidence type="ECO:0000256" key="5">
    <source>
        <dbReference type="ARBA" id="ARBA00022679"/>
    </source>
</evidence>
<evidence type="ECO:0000256" key="21">
    <source>
        <dbReference type="SAM" id="Phobius"/>
    </source>
</evidence>
<keyword evidence="4" id="KW-0597">Phosphoprotein</keyword>
<evidence type="ECO:0000256" key="20">
    <source>
        <dbReference type="PROSITE-ProRule" id="PRU00076"/>
    </source>
</evidence>
<evidence type="ECO:0000256" key="19">
    <source>
        <dbReference type="PIRNR" id="PIRNR000641"/>
    </source>
</evidence>
<keyword evidence="6 21" id="KW-0812">Transmembrane</keyword>
<dbReference type="InterPro" id="IPR008271">
    <property type="entry name" value="Ser/Thr_kinase_AS"/>
</dbReference>
<dbReference type="EMBL" id="KQ483770">
    <property type="protein sequence ID" value="KYP41483.1"/>
    <property type="molecule type" value="Genomic_DNA"/>
</dbReference>
<dbReference type="GO" id="GO:0004674">
    <property type="term" value="F:protein serine/threonine kinase activity"/>
    <property type="evidence" value="ECO:0007669"/>
    <property type="project" value="UniProtKB-KW"/>
</dbReference>
<keyword evidence="12 21" id="KW-1133">Transmembrane helix</keyword>
<dbReference type="SMART" id="SM00473">
    <property type="entry name" value="PAN_AP"/>
    <property type="match status" value="1"/>
</dbReference>
<dbReference type="PROSITE" id="PS50927">
    <property type="entry name" value="BULB_LECTIN"/>
    <property type="match status" value="1"/>
</dbReference>
<comment type="catalytic activity">
    <reaction evidence="18 19">
        <text>L-seryl-[protein] + ATP = O-phospho-L-seryl-[protein] + ADP + H(+)</text>
        <dbReference type="Rhea" id="RHEA:17989"/>
        <dbReference type="Rhea" id="RHEA-COMP:9863"/>
        <dbReference type="Rhea" id="RHEA-COMP:11604"/>
        <dbReference type="ChEBI" id="CHEBI:15378"/>
        <dbReference type="ChEBI" id="CHEBI:29999"/>
        <dbReference type="ChEBI" id="CHEBI:30616"/>
        <dbReference type="ChEBI" id="CHEBI:83421"/>
        <dbReference type="ChEBI" id="CHEBI:456216"/>
        <dbReference type="EC" id="2.7.11.1"/>
    </reaction>
</comment>
<proteinExistence type="inferred from homology"/>
<dbReference type="Gene3D" id="2.90.10.10">
    <property type="entry name" value="Bulb-type lectin domain"/>
    <property type="match status" value="1"/>
</dbReference>
<dbReference type="Pfam" id="PF08276">
    <property type="entry name" value="PAN_2"/>
    <property type="match status" value="1"/>
</dbReference>
<dbReference type="InterPro" id="IPR000719">
    <property type="entry name" value="Prot_kinase_dom"/>
</dbReference>
<keyword evidence="3 19" id="KW-0723">Serine/threonine-protein kinase</keyword>
<dbReference type="FunFam" id="3.50.4.10:FF:000002">
    <property type="entry name" value="G-type lectin S-receptor-like serine/threonine-protein kinase"/>
    <property type="match status" value="1"/>
</dbReference>
<dbReference type="Pfam" id="PF01453">
    <property type="entry name" value="B_lectin"/>
    <property type="match status" value="1"/>
</dbReference>
<dbReference type="PIRSF" id="PIRSF000641">
    <property type="entry name" value="SRK"/>
    <property type="match status" value="1"/>
</dbReference>
<feature type="domain" description="Apple" evidence="26">
    <location>
        <begin position="337"/>
        <end position="418"/>
    </location>
</feature>
<dbReference type="InterPro" id="IPR011009">
    <property type="entry name" value="Kinase-like_dom_sf"/>
</dbReference>
<comment type="similarity">
    <text evidence="19">Belongs to the protein kinase superfamily. Ser/Thr protein kinase family.</text>
</comment>
<dbReference type="Gene3D" id="3.30.200.20">
    <property type="entry name" value="Phosphorylase Kinase, domain 1"/>
    <property type="match status" value="1"/>
</dbReference>
<dbReference type="PROSITE" id="PS50026">
    <property type="entry name" value="EGF_3"/>
    <property type="match status" value="1"/>
</dbReference>
<dbReference type="Gene3D" id="3.50.4.10">
    <property type="entry name" value="Hepatocyte Growth Factor"/>
    <property type="match status" value="1"/>
</dbReference>
<evidence type="ECO:0000256" key="6">
    <source>
        <dbReference type="ARBA" id="ARBA00022692"/>
    </source>
</evidence>
<dbReference type="PROSITE" id="PS50011">
    <property type="entry name" value="PROTEIN_KINASE_DOM"/>
    <property type="match status" value="1"/>
</dbReference>
<evidence type="ECO:0000256" key="15">
    <source>
        <dbReference type="ARBA" id="ARBA00023170"/>
    </source>
</evidence>
<dbReference type="SUPFAM" id="SSF51110">
    <property type="entry name" value="alpha-D-mannose-specific plant lectins"/>
    <property type="match status" value="1"/>
</dbReference>
<name>A0A151RGA5_CAJCA</name>
<evidence type="ECO:0000259" key="26">
    <source>
        <dbReference type="PROSITE" id="PS50948"/>
    </source>
</evidence>
<dbReference type="InterPro" id="IPR001480">
    <property type="entry name" value="Bulb-type_lectin_dom"/>
</dbReference>
<keyword evidence="28" id="KW-1185">Reference proteome</keyword>
<dbReference type="AlphaFoldDB" id="A0A151RGA5"/>
<keyword evidence="11 19" id="KW-0067">ATP-binding</keyword>
<feature type="domain" description="Protein kinase" evidence="23">
    <location>
        <begin position="501"/>
        <end position="786"/>
    </location>
</feature>
<reference evidence="27" key="1">
    <citation type="journal article" date="2012" name="Nat. Biotechnol.">
        <title>Draft genome sequence of pigeonpea (Cajanus cajan), an orphan legume crop of resource-poor farmers.</title>
        <authorList>
            <person name="Varshney R.K."/>
            <person name="Chen W."/>
            <person name="Li Y."/>
            <person name="Bharti A.K."/>
            <person name="Saxena R.K."/>
            <person name="Schlueter J.A."/>
            <person name="Donoghue M.T."/>
            <person name="Azam S."/>
            <person name="Fan G."/>
            <person name="Whaley A.M."/>
            <person name="Farmer A.D."/>
            <person name="Sheridan J."/>
            <person name="Iwata A."/>
            <person name="Tuteja R."/>
            <person name="Penmetsa R.V."/>
            <person name="Wu W."/>
            <person name="Upadhyaya H.D."/>
            <person name="Yang S.P."/>
            <person name="Shah T."/>
            <person name="Saxena K.B."/>
            <person name="Michael T."/>
            <person name="McCombie W.R."/>
            <person name="Yang B."/>
            <person name="Zhang G."/>
            <person name="Yang H."/>
            <person name="Wang J."/>
            <person name="Spillane C."/>
            <person name="Cook D.R."/>
            <person name="May G.D."/>
            <person name="Xu X."/>
            <person name="Jackson S.A."/>
        </authorList>
    </citation>
    <scope>NUCLEOTIDE SEQUENCE [LARGE SCALE GENOMIC DNA]</scope>
</reference>
<keyword evidence="7 22" id="KW-0732">Signal</keyword>
<dbReference type="PANTHER" id="PTHR27002">
    <property type="entry name" value="RECEPTOR-LIKE SERINE/THREONINE-PROTEIN KINASE SD1-8"/>
    <property type="match status" value="1"/>
</dbReference>
<dbReference type="InterPro" id="IPR003609">
    <property type="entry name" value="Pan_app"/>
</dbReference>
<keyword evidence="2" id="KW-1003">Cell membrane</keyword>
<keyword evidence="14" id="KW-1015">Disulfide bond</keyword>
<evidence type="ECO:0000256" key="10">
    <source>
        <dbReference type="ARBA" id="ARBA00022777"/>
    </source>
</evidence>
<evidence type="ECO:0000256" key="13">
    <source>
        <dbReference type="ARBA" id="ARBA00023136"/>
    </source>
</evidence>
<dbReference type="FunFam" id="1.10.510.10:FF:000060">
    <property type="entry name" value="G-type lectin S-receptor-like serine/threonine-protein kinase"/>
    <property type="match status" value="1"/>
</dbReference>
<evidence type="ECO:0000256" key="12">
    <source>
        <dbReference type="ARBA" id="ARBA00022989"/>
    </source>
</evidence>
<keyword evidence="13 21" id="KW-0472">Membrane</keyword>
<dbReference type="SMART" id="SM00108">
    <property type="entry name" value="B_lectin"/>
    <property type="match status" value="1"/>
</dbReference>
<keyword evidence="9 19" id="KW-0547">Nucleotide-binding</keyword>
<dbReference type="EC" id="2.7.11.1" evidence="19"/>
<evidence type="ECO:0000259" key="23">
    <source>
        <dbReference type="PROSITE" id="PS50011"/>
    </source>
</evidence>
<comment type="caution">
    <text evidence="20">Lacks conserved residue(s) required for the propagation of feature annotation.</text>
</comment>
<dbReference type="GO" id="GO:0106310">
    <property type="term" value="F:protein serine kinase activity"/>
    <property type="evidence" value="ECO:0007669"/>
    <property type="project" value="RHEA"/>
</dbReference>
<evidence type="ECO:0000256" key="14">
    <source>
        <dbReference type="ARBA" id="ARBA00023157"/>
    </source>
</evidence>
<evidence type="ECO:0000259" key="24">
    <source>
        <dbReference type="PROSITE" id="PS50026"/>
    </source>
</evidence>
<evidence type="ECO:0000256" key="16">
    <source>
        <dbReference type="ARBA" id="ARBA00023180"/>
    </source>
</evidence>
<evidence type="ECO:0000256" key="1">
    <source>
        <dbReference type="ARBA" id="ARBA00004251"/>
    </source>
</evidence>
<dbReference type="PANTHER" id="PTHR27002:SF1069">
    <property type="entry name" value="NON-SPECIFIC SERINE_THREONINE PROTEIN KINASE"/>
    <property type="match status" value="1"/>
</dbReference>
<dbReference type="GO" id="GO:0030246">
    <property type="term" value="F:carbohydrate binding"/>
    <property type="evidence" value="ECO:0007669"/>
    <property type="project" value="UniProtKB-KW"/>
</dbReference>
<evidence type="ECO:0000256" key="18">
    <source>
        <dbReference type="ARBA" id="ARBA00048679"/>
    </source>
</evidence>
<evidence type="ECO:0000256" key="11">
    <source>
        <dbReference type="ARBA" id="ARBA00022840"/>
    </source>
</evidence>
<feature type="domain" description="Bulb-type lectin" evidence="25">
    <location>
        <begin position="23"/>
        <end position="144"/>
    </location>
</feature>
<dbReference type="InterPro" id="IPR000858">
    <property type="entry name" value="S_locus_glycoprot_dom"/>
</dbReference>
<evidence type="ECO:0000256" key="22">
    <source>
        <dbReference type="SAM" id="SignalP"/>
    </source>
</evidence>
<keyword evidence="8" id="KW-0430">Lectin</keyword>
<feature type="chain" id="PRO_5007587906" description="Receptor-like serine/threonine-protein kinase" evidence="22">
    <location>
        <begin position="23"/>
        <end position="812"/>
    </location>
</feature>
<dbReference type="GO" id="GO:0048544">
    <property type="term" value="P:recognition of pollen"/>
    <property type="evidence" value="ECO:0007669"/>
    <property type="project" value="InterPro"/>
</dbReference>
<dbReference type="PROSITE" id="PS50948">
    <property type="entry name" value="PAN"/>
    <property type="match status" value="1"/>
</dbReference>
<dbReference type="Gene3D" id="1.10.510.10">
    <property type="entry name" value="Transferase(Phosphotransferase) domain 1"/>
    <property type="match status" value="1"/>
</dbReference>
<dbReference type="Pfam" id="PF00954">
    <property type="entry name" value="S_locus_glycop"/>
    <property type="match status" value="1"/>
</dbReference>
<dbReference type="InterPro" id="IPR036426">
    <property type="entry name" value="Bulb-type_lectin_dom_sf"/>
</dbReference>
<feature type="transmembrane region" description="Helical" evidence="21">
    <location>
        <begin position="433"/>
        <end position="456"/>
    </location>
</feature>
<evidence type="ECO:0000313" key="27">
    <source>
        <dbReference type="EMBL" id="KYP41483.1"/>
    </source>
</evidence>
<keyword evidence="5 19" id="KW-0808">Transferase</keyword>
<sequence length="812" mass="90980">MAKHKNFVLYSLLFIIIPMVGALRSITPGQSIHHNETLVSDSGTFEAGFFTLGNSQNNYFCIWYKSLTPRTIVWVANRDTPVDNSTAMFKVTDAGNPVIVDGSGTIIWSSNASKTARNPVLLLQDTGNLVVENGGNGNGNIVWQSFDYPGDTLLPGMVLHGDRVSGEYNSLTCWRNSGDPGRGEFSYHFDGSGYPQLVITKGTGLLYRLGSWNGFFFSEIPWETLNSYFNFSFELTEEDVQFKYETLDDSIVSRYMITPTGTVQRFLWSSEAETWQLFQAGPRDQCDNYAFCGANSDCSVGNSPICECVKGFTPKTPQKWSVSNWTDGCVRKVNLDCDERDGFVKLSGMKRPDTSSSWFDKTMDLQECENKCLKNCSCIAYASLDIRDGGSGCIIWFNDIIDMRKDSSIGQDIFLKVSASELGNSDNAKKKKLVGILVGIGILVFVITIVGYVIYLKRKKLWKSGMDRVIDQENHIEKCEKESNDLPTFDFSTVVNATDDFSPNNILGEGGYGPVYKGVLGNGREIAIKRLSLKSGQGPKEFKNEVLLIANLQHRNLVKLLGCCIENDERILIYEYMPNRSLDNFIFDQTRSIELDWNKRLQIIGGIARGLVYLHQDSRLRIIHRDLKTSNILLDNDMNPKISDFGLARVFGGDQAEAITLRVVGTHGYMPPEYAVYGTFSVKSDVFSFGVIILEMVSGKKNREFSDPQHNLNLLGHAWRLWSEDRPLELIEDSLSDSVIAAEALRCIQIGLLCVQERPDDRPDMSSVVLMWNGERALPNPKQPGFYPHEVSTTKQELSSTNEISISMIQAR</sequence>
<dbReference type="Proteomes" id="UP000075243">
    <property type="component" value="Unassembled WGS sequence"/>
</dbReference>
<accession>A0A151RGA5</accession>
<dbReference type="CDD" id="cd01098">
    <property type="entry name" value="PAN_AP_plant"/>
    <property type="match status" value="1"/>
</dbReference>
<dbReference type="GO" id="GO:0005886">
    <property type="term" value="C:plasma membrane"/>
    <property type="evidence" value="ECO:0007669"/>
    <property type="project" value="UniProtKB-SubCell"/>
</dbReference>